<feature type="transmembrane region" description="Helical" evidence="9">
    <location>
        <begin position="738"/>
        <end position="758"/>
    </location>
</feature>
<dbReference type="PANTHER" id="PTHR48041:SF139">
    <property type="entry name" value="PROTEIN SCARLET"/>
    <property type="match status" value="1"/>
</dbReference>
<dbReference type="GO" id="GO:0005524">
    <property type="term" value="F:ATP binding"/>
    <property type="evidence" value="ECO:0007669"/>
    <property type="project" value="UniProtKB-KW"/>
</dbReference>
<dbReference type="PROSITE" id="PS50893">
    <property type="entry name" value="ABC_TRANSPORTER_2"/>
    <property type="match status" value="1"/>
</dbReference>
<keyword evidence="6 9" id="KW-1133">Transmembrane helix</keyword>
<dbReference type="PROSITE" id="PS00211">
    <property type="entry name" value="ABC_TRANSPORTER_1"/>
    <property type="match status" value="1"/>
</dbReference>
<dbReference type="InterPro" id="IPR050352">
    <property type="entry name" value="ABCG_transporters"/>
</dbReference>
<keyword evidence="7 9" id="KW-0472">Membrane</keyword>
<evidence type="ECO:0000256" key="3">
    <source>
        <dbReference type="ARBA" id="ARBA00022692"/>
    </source>
</evidence>
<dbReference type="SMART" id="SM00382">
    <property type="entry name" value="AAA"/>
    <property type="match status" value="1"/>
</dbReference>
<feature type="transmembrane region" description="Helical" evidence="9">
    <location>
        <begin position="625"/>
        <end position="648"/>
    </location>
</feature>
<dbReference type="SUPFAM" id="SSF52540">
    <property type="entry name" value="P-loop containing nucleoside triphosphate hydrolases"/>
    <property type="match status" value="1"/>
</dbReference>
<accession>A0A507DCB4</accession>
<evidence type="ECO:0000256" key="5">
    <source>
        <dbReference type="ARBA" id="ARBA00022840"/>
    </source>
</evidence>
<dbReference type="Gene3D" id="3.40.50.300">
    <property type="entry name" value="P-loop containing nucleotide triphosphate hydrolases"/>
    <property type="match status" value="1"/>
</dbReference>
<feature type="domain" description="ABC transporter" evidence="10">
    <location>
        <begin position="291"/>
        <end position="536"/>
    </location>
</feature>
<evidence type="ECO:0000259" key="10">
    <source>
        <dbReference type="PROSITE" id="PS50893"/>
    </source>
</evidence>
<evidence type="ECO:0000256" key="4">
    <source>
        <dbReference type="ARBA" id="ARBA00022741"/>
    </source>
</evidence>
<protein>
    <recommendedName>
        <fullName evidence="10">ABC transporter domain-containing protein</fullName>
    </recommendedName>
</protein>
<feature type="region of interest" description="Disordered" evidence="8">
    <location>
        <begin position="136"/>
        <end position="164"/>
    </location>
</feature>
<dbReference type="InterPro" id="IPR003439">
    <property type="entry name" value="ABC_transporter-like_ATP-bd"/>
</dbReference>
<evidence type="ECO:0000256" key="6">
    <source>
        <dbReference type="ARBA" id="ARBA00022989"/>
    </source>
</evidence>
<dbReference type="Proteomes" id="UP000320475">
    <property type="component" value="Unassembled WGS sequence"/>
</dbReference>
<evidence type="ECO:0000256" key="2">
    <source>
        <dbReference type="ARBA" id="ARBA00022448"/>
    </source>
</evidence>
<feature type="transmembrane region" description="Helical" evidence="9">
    <location>
        <begin position="702"/>
        <end position="726"/>
    </location>
</feature>
<dbReference type="InterPro" id="IPR017871">
    <property type="entry name" value="ABC_transporter-like_CS"/>
</dbReference>
<sequence length="895" mass="98893">MAVGLNHAHAPVPVPEPAPAYTCIAVSAMDHHKPFNHLTNTVLSTSTPQRPLAGRHSAERQKLPKITPIVIAGSTTAFAAIPSPLDNDHVSSFIRRRSPSPTLSLFRNDVGGFTFDVDAVYSALQHTDSSVVQKVDSPAICHSPEPKEYVVRKPESPDKSQSDVVMDVATPASDAATSRNQSPVSPITLQEPTPSPVLSLYSVIDGIISTYMMPMPMPMPMPASHHEYKRAADRIARDGETKAKSKRAVRAHANGDKAVAISGFGGLMRGLSRKLTRKSTHTVDPKSGVELSWRDLNYCIPSGKKKGDVKYLLKNVNGQANVGEVLAIMGGSGAGKSTLMDVLSGRARGGTASGDIRFNNYASDADWRKSIGYVKQDDLFWEMLTVRETLMYAAQMKLSYLSKPDREGRITKIASQMRLTHVIDSRIGDTLNRGISGGERKRLSIAVALLSEPDIMMLDEPTSGLDAFNARIVIELLHTMAVENSRTVLLTIHQPRREILACFDKIMILARGEMLYYGNLRDGVDYFRENGYPVPPMTNPADHFLDMATFDSSSPANLHSSSHRIAALLQAWKSQHESFKLPPYIPIYVTTRPNLPPPQPALRSFATNTAILVLRQWRLYLRDTALIRTGLASSAIFIALYGILWFHLPVSQDGAGARTSFFFMFGLNRFFSSMFGVLLRVPSRLALVRRERESAIYNGLEGYWAMYIATYIQFQWLAFPTMVAMYFLMGLQLSARRFVIYFVAGNLLYLGGHTYGSCLGSMTSSVSGSLTYSLVLMGIFAAYSGYIIVPSDVPAPMLFLTWVNPLYLGYTIWSQNEIRDLTWTCLPTDLVCDTTGHGFLKSLSMYALSTEAAFSILCAVILGFSWVGYFLFERSTRPSYLQGILVQSTNSSKRI</sequence>
<dbReference type="GO" id="GO:0016887">
    <property type="term" value="F:ATP hydrolysis activity"/>
    <property type="evidence" value="ECO:0007669"/>
    <property type="project" value="InterPro"/>
</dbReference>
<evidence type="ECO:0000313" key="11">
    <source>
        <dbReference type="EMBL" id="TPX49031.1"/>
    </source>
</evidence>
<comment type="caution">
    <text evidence="11">The sequence shown here is derived from an EMBL/GenBank/DDBJ whole genome shotgun (WGS) entry which is preliminary data.</text>
</comment>
<gene>
    <name evidence="11" type="ORF">SeLEV6574_g01698</name>
</gene>
<feature type="compositionally biased region" description="Polar residues" evidence="8">
    <location>
        <begin position="175"/>
        <end position="191"/>
    </location>
</feature>
<dbReference type="InterPro" id="IPR027417">
    <property type="entry name" value="P-loop_NTPase"/>
</dbReference>
<feature type="transmembrane region" description="Helical" evidence="9">
    <location>
        <begin position="852"/>
        <end position="872"/>
    </location>
</feature>
<organism evidence="11 12">
    <name type="scientific">Synchytrium endobioticum</name>
    <dbReference type="NCBI Taxonomy" id="286115"/>
    <lineage>
        <taxon>Eukaryota</taxon>
        <taxon>Fungi</taxon>
        <taxon>Fungi incertae sedis</taxon>
        <taxon>Chytridiomycota</taxon>
        <taxon>Chytridiomycota incertae sedis</taxon>
        <taxon>Chytridiomycetes</taxon>
        <taxon>Synchytriales</taxon>
        <taxon>Synchytriaceae</taxon>
        <taxon>Synchytrium</taxon>
    </lineage>
</organism>
<dbReference type="PANTHER" id="PTHR48041">
    <property type="entry name" value="ABC TRANSPORTER G FAMILY MEMBER 28"/>
    <property type="match status" value="1"/>
</dbReference>
<feature type="transmembrane region" description="Helical" evidence="9">
    <location>
        <begin position="770"/>
        <end position="789"/>
    </location>
</feature>
<dbReference type="InterPro" id="IPR013525">
    <property type="entry name" value="ABC2_TM"/>
</dbReference>
<evidence type="ECO:0000256" key="1">
    <source>
        <dbReference type="ARBA" id="ARBA00004141"/>
    </source>
</evidence>
<dbReference type="InterPro" id="IPR003593">
    <property type="entry name" value="AAA+_ATPase"/>
</dbReference>
<evidence type="ECO:0000256" key="9">
    <source>
        <dbReference type="SAM" id="Phobius"/>
    </source>
</evidence>
<keyword evidence="2" id="KW-0813">Transport</keyword>
<dbReference type="Pfam" id="PF19055">
    <property type="entry name" value="ABC2_membrane_7"/>
    <property type="match status" value="1"/>
</dbReference>
<feature type="region of interest" description="Disordered" evidence="8">
    <location>
        <begin position="172"/>
        <end position="191"/>
    </location>
</feature>
<dbReference type="EMBL" id="QEAM01000041">
    <property type="protein sequence ID" value="TPX49031.1"/>
    <property type="molecule type" value="Genomic_DNA"/>
</dbReference>
<dbReference type="CDD" id="cd03213">
    <property type="entry name" value="ABCG_EPDR"/>
    <property type="match status" value="1"/>
</dbReference>
<dbReference type="Pfam" id="PF00005">
    <property type="entry name" value="ABC_tran"/>
    <property type="match status" value="1"/>
</dbReference>
<feature type="compositionally biased region" description="Basic and acidic residues" evidence="8">
    <location>
        <begin position="144"/>
        <end position="161"/>
    </location>
</feature>
<name>A0A507DCB4_9FUNG</name>
<keyword evidence="5" id="KW-0067">ATP-binding</keyword>
<proteinExistence type="predicted"/>
<dbReference type="GO" id="GO:0140359">
    <property type="term" value="F:ABC-type transporter activity"/>
    <property type="evidence" value="ECO:0007669"/>
    <property type="project" value="InterPro"/>
</dbReference>
<dbReference type="InterPro" id="IPR043926">
    <property type="entry name" value="ABCG_dom"/>
</dbReference>
<dbReference type="GO" id="GO:0016020">
    <property type="term" value="C:membrane"/>
    <property type="evidence" value="ECO:0007669"/>
    <property type="project" value="UniProtKB-SubCell"/>
</dbReference>
<dbReference type="Pfam" id="PF01061">
    <property type="entry name" value="ABC2_membrane"/>
    <property type="match status" value="1"/>
</dbReference>
<comment type="subcellular location">
    <subcellularLocation>
        <location evidence="1">Membrane</location>
        <topology evidence="1">Multi-pass membrane protein</topology>
    </subcellularLocation>
</comment>
<reference evidence="11 12" key="1">
    <citation type="journal article" date="2019" name="Sci. Rep.">
        <title>Comparative genomics of chytrid fungi reveal insights into the obligate biotrophic and pathogenic lifestyle of Synchytrium endobioticum.</title>
        <authorList>
            <person name="van de Vossenberg B.T.L.H."/>
            <person name="Warris S."/>
            <person name="Nguyen H.D.T."/>
            <person name="van Gent-Pelzer M.P.E."/>
            <person name="Joly D.L."/>
            <person name="van de Geest H.C."/>
            <person name="Bonants P.J.M."/>
            <person name="Smith D.S."/>
            <person name="Levesque C.A."/>
            <person name="van der Lee T.A.J."/>
        </authorList>
    </citation>
    <scope>NUCLEOTIDE SEQUENCE [LARGE SCALE GENOMIC DNA]</scope>
    <source>
        <strain evidence="11 12">LEV6574</strain>
    </source>
</reference>
<evidence type="ECO:0000256" key="8">
    <source>
        <dbReference type="SAM" id="MobiDB-lite"/>
    </source>
</evidence>
<keyword evidence="4" id="KW-0547">Nucleotide-binding</keyword>
<dbReference type="AlphaFoldDB" id="A0A507DCB4"/>
<feature type="transmembrane region" description="Helical" evidence="9">
    <location>
        <begin position="660"/>
        <end position="681"/>
    </location>
</feature>
<dbReference type="VEuPathDB" id="FungiDB:SeMB42_g02128"/>
<evidence type="ECO:0000313" key="12">
    <source>
        <dbReference type="Proteomes" id="UP000320475"/>
    </source>
</evidence>
<keyword evidence="3 9" id="KW-0812">Transmembrane</keyword>
<dbReference type="OrthoDB" id="66620at2759"/>
<evidence type="ECO:0000256" key="7">
    <source>
        <dbReference type="ARBA" id="ARBA00023136"/>
    </source>
</evidence>